<evidence type="ECO:0000256" key="1">
    <source>
        <dbReference type="SAM" id="MobiDB-lite"/>
    </source>
</evidence>
<reference evidence="2" key="1">
    <citation type="journal article" date="2009" name="Plant Mol. Biol.">
        <title>Insights into corn genes derived from large-scale cDNA sequencing.</title>
        <authorList>
            <person name="Alexandrov N.N."/>
            <person name="Brover V.V."/>
            <person name="Freidin S."/>
            <person name="Troukhan M.E."/>
            <person name="Tatarinova T.V."/>
            <person name="Zhang H."/>
            <person name="Swaller T.J."/>
            <person name="Lu Y.P."/>
            <person name="Bouck J."/>
            <person name="Flavell R.B."/>
            <person name="Feldmann K.A."/>
        </authorList>
    </citation>
    <scope>NUCLEOTIDE SEQUENCE</scope>
</reference>
<sequence length="41" mass="4194">MLTEVSSLILPGSAARNRATSPQNAAVDSSTAGRPIHVDSD</sequence>
<proteinExistence type="evidence at transcript level"/>
<dbReference type="AlphaFoldDB" id="B6SYJ9"/>
<protein>
    <submittedName>
        <fullName evidence="2">Uncharacterized protein</fullName>
    </submittedName>
</protein>
<name>B6SYJ9_MAIZE</name>
<organism evidence="2">
    <name type="scientific">Zea mays</name>
    <name type="common">Maize</name>
    <dbReference type="NCBI Taxonomy" id="4577"/>
    <lineage>
        <taxon>Eukaryota</taxon>
        <taxon>Viridiplantae</taxon>
        <taxon>Streptophyta</taxon>
        <taxon>Embryophyta</taxon>
        <taxon>Tracheophyta</taxon>
        <taxon>Spermatophyta</taxon>
        <taxon>Magnoliopsida</taxon>
        <taxon>Liliopsida</taxon>
        <taxon>Poales</taxon>
        <taxon>Poaceae</taxon>
        <taxon>PACMAD clade</taxon>
        <taxon>Panicoideae</taxon>
        <taxon>Andropogonodae</taxon>
        <taxon>Andropogoneae</taxon>
        <taxon>Tripsacinae</taxon>
        <taxon>Zea</taxon>
    </lineage>
</organism>
<feature type="region of interest" description="Disordered" evidence="1">
    <location>
        <begin position="1"/>
        <end position="41"/>
    </location>
</feature>
<evidence type="ECO:0000313" key="2">
    <source>
        <dbReference type="EMBL" id="ACG29932.1"/>
    </source>
</evidence>
<dbReference type="EMBL" id="EU957814">
    <property type="protein sequence ID" value="ACG29932.1"/>
    <property type="molecule type" value="mRNA"/>
</dbReference>
<feature type="compositionally biased region" description="Polar residues" evidence="1">
    <location>
        <begin position="18"/>
        <end position="32"/>
    </location>
</feature>
<accession>B6SYJ9</accession>